<keyword evidence="1" id="KW-0812">Transmembrane</keyword>
<keyword evidence="1" id="KW-0472">Membrane</keyword>
<dbReference type="GO" id="GO:0080120">
    <property type="term" value="P:CAAX-box protein maturation"/>
    <property type="evidence" value="ECO:0007669"/>
    <property type="project" value="UniProtKB-ARBA"/>
</dbReference>
<reference evidence="3 4" key="1">
    <citation type="submission" date="2010-11" db="EMBL/GenBank/DDBJ databases">
        <title>The complete genome of Thermotoga thermarum DSM 5069.</title>
        <authorList>
            <consortium name="US DOE Joint Genome Institute (JGI-PGF)"/>
            <person name="Lucas S."/>
            <person name="Copeland A."/>
            <person name="Lapidus A."/>
            <person name="Bruce D."/>
            <person name="Goodwin L."/>
            <person name="Pitluck S."/>
            <person name="Kyrpides N."/>
            <person name="Mavromatis K."/>
            <person name="Ivanova N."/>
            <person name="Zeytun A."/>
            <person name="Brettin T."/>
            <person name="Detter J.C."/>
            <person name="Tapia R."/>
            <person name="Han C."/>
            <person name="Land M."/>
            <person name="Hauser L."/>
            <person name="Markowitz V."/>
            <person name="Cheng J.-F."/>
            <person name="Hugenholtz P."/>
            <person name="Woyke T."/>
            <person name="Wu D."/>
            <person name="Spring S."/>
            <person name="Schroeder M."/>
            <person name="Brambilla E."/>
            <person name="Klenk H.-P."/>
            <person name="Eisen J.A."/>
        </authorList>
    </citation>
    <scope>NUCLEOTIDE SEQUENCE [LARGE SCALE GENOMIC DNA]</scope>
    <source>
        <strain evidence="3 4">DSM 5069</strain>
    </source>
</reference>
<evidence type="ECO:0000259" key="2">
    <source>
        <dbReference type="Pfam" id="PF02517"/>
    </source>
</evidence>
<name>F7YWN0_9THEM</name>
<dbReference type="HOGENOM" id="CLU_1395303_0_0_0"/>
<dbReference type="STRING" id="688269.Theth_1977"/>
<accession>F7YWN0</accession>
<feature type="domain" description="CAAX prenyl protease 2/Lysostaphin resistance protein A-like" evidence="2">
    <location>
        <begin position="93"/>
        <end position="178"/>
    </location>
</feature>
<evidence type="ECO:0000256" key="1">
    <source>
        <dbReference type="SAM" id="Phobius"/>
    </source>
</evidence>
<feature type="transmembrane region" description="Helical" evidence="1">
    <location>
        <begin position="166"/>
        <end position="186"/>
    </location>
</feature>
<organism evidence="3 4">
    <name type="scientific">Pseudothermotoga thermarum DSM 5069</name>
    <dbReference type="NCBI Taxonomy" id="688269"/>
    <lineage>
        <taxon>Bacteria</taxon>
        <taxon>Thermotogati</taxon>
        <taxon>Thermotogota</taxon>
        <taxon>Thermotogae</taxon>
        <taxon>Thermotogales</taxon>
        <taxon>Thermotogaceae</taxon>
        <taxon>Pseudothermotoga</taxon>
    </lineage>
</organism>
<dbReference type="AlphaFoldDB" id="F7YWN0"/>
<dbReference type="EMBL" id="CP002351">
    <property type="protein sequence ID" value="AEH52017.1"/>
    <property type="molecule type" value="Genomic_DNA"/>
</dbReference>
<dbReference type="eggNOG" id="COG1266">
    <property type="taxonomic scope" value="Bacteria"/>
</dbReference>
<dbReference type="PATRIC" id="fig|688269.3.peg.2038"/>
<dbReference type="OrthoDB" id="37497at2"/>
<dbReference type="PANTHER" id="PTHR36435">
    <property type="entry name" value="SLR1288 PROTEIN"/>
    <property type="match status" value="1"/>
</dbReference>
<keyword evidence="4" id="KW-1185">Reference proteome</keyword>
<gene>
    <name evidence="3" type="ORF">Theth_1977</name>
</gene>
<dbReference type="InterPro" id="IPR003675">
    <property type="entry name" value="Rce1/LyrA-like_dom"/>
</dbReference>
<dbReference type="Pfam" id="PF02517">
    <property type="entry name" value="Rce1-like"/>
    <property type="match status" value="1"/>
</dbReference>
<dbReference type="PANTHER" id="PTHR36435:SF1">
    <property type="entry name" value="CAAX AMINO TERMINAL PROTEASE FAMILY PROTEIN"/>
    <property type="match status" value="1"/>
</dbReference>
<evidence type="ECO:0000313" key="3">
    <source>
        <dbReference type="EMBL" id="AEH52017.1"/>
    </source>
</evidence>
<feature type="transmembrane region" description="Helical" evidence="1">
    <location>
        <begin position="28"/>
        <end position="47"/>
    </location>
</feature>
<keyword evidence="1" id="KW-1133">Transmembrane helix</keyword>
<dbReference type="InterPro" id="IPR052710">
    <property type="entry name" value="CAAX_protease"/>
</dbReference>
<dbReference type="GO" id="GO:0004175">
    <property type="term" value="F:endopeptidase activity"/>
    <property type="evidence" value="ECO:0007669"/>
    <property type="project" value="UniProtKB-ARBA"/>
</dbReference>
<dbReference type="KEGG" id="tta:Theth_1977"/>
<evidence type="ECO:0000313" key="4">
    <source>
        <dbReference type="Proteomes" id="UP000006804"/>
    </source>
</evidence>
<dbReference type="Proteomes" id="UP000006804">
    <property type="component" value="Chromosome"/>
</dbReference>
<dbReference type="RefSeq" id="WP_013933224.1">
    <property type="nucleotide sequence ID" value="NC_015707.1"/>
</dbReference>
<feature type="transmembrane region" description="Helical" evidence="1">
    <location>
        <begin position="59"/>
        <end position="78"/>
    </location>
</feature>
<proteinExistence type="predicted"/>
<protein>
    <submittedName>
        <fullName evidence="3">Abortive infection protein</fullName>
    </submittedName>
</protein>
<sequence length="195" mass="22489" precursor="true">MKAIFYLILLLGFVVVQSISSRLKTKYRLLVVGVNQVVFSTILFFLLKVNYGFKVNFAGFWWFLILFLITLFFGWFFKASQAKIPYKLGFEIVVSVGVLMPLSEEIFFRGILLYIYPNSVQNAFVFASLHLLNVFSRLENFSVYNLLYRFAVGYIFSSSVLKTQSLFCPVLCHTVNNLAAVLVLFFSKNVTNERN</sequence>